<reference evidence="3" key="1">
    <citation type="submission" date="2016-10" db="EMBL/GenBank/DDBJ databases">
        <authorList>
            <person name="Varghese N."/>
            <person name="Submissions S."/>
        </authorList>
    </citation>
    <scope>NUCLEOTIDE SEQUENCE [LARGE SCALE GENOMIC DNA]</scope>
    <source>
        <strain evidence="3">NLAE-zl-G277</strain>
    </source>
</reference>
<dbReference type="GO" id="GO:0015128">
    <property type="term" value="F:gluconate transmembrane transporter activity"/>
    <property type="evidence" value="ECO:0007669"/>
    <property type="project" value="InterPro"/>
</dbReference>
<gene>
    <name evidence="2" type="ORF">SAMN05216313_12839</name>
</gene>
<feature type="transmembrane region" description="Helical" evidence="1">
    <location>
        <begin position="283"/>
        <end position="304"/>
    </location>
</feature>
<sequence>MNMGTIGTLTALILLVVLVYKGWGVIQTSFLAALIVILTNGPAMGNFFDAFQNYFLGVPVPLPGGGYSQTSGLTGFVAANMFVIVTGSLFGAVMAESGAAKSIAIGLGKRFGAKNAILITMVATAILIAGGISAFVCMYAVFPLAVVLFHQADIPRKYLLGSYWCAVFVCVGLPGVPTVHNIVPSEYLGTDVMAGPVVGLICTAFAFTADYLFLTISCKRAKARGEHFVVNPETDGVQIQADGGGENMPAFLPSLLAPAMAVFLCILSNYTLVRAGICSTNNAVSFVLIVVTLYCLVAFGRFLPKKMETVTNGIQSGLVPVFLVAFVVAFGNVVTHTELYANIVDFALNLDMSPYFSAVLSVNILAGITASGLGGLQIFMASCAQHFVELGVNPGLLHRVAAMSAAGLDSLPNNGSIVTSLKIMGSDFKESYGVIFVVTVVITIAASSLGAAVATILTIL</sequence>
<dbReference type="Proteomes" id="UP000198508">
    <property type="component" value="Unassembled WGS sequence"/>
</dbReference>
<protein>
    <submittedName>
        <fullName evidence="2">H+/gluconate symporter</fullName>
    </submittedName>
</protein>
<evidence type="ECO:0000313" key="2">
    <source>
        <dbReference type="EMBL" id="SEU07418.1"/>
    </source>
</evidence>
<feature type="transmembrane region" description="Helical" evidence="1">
    <location>
        <begin position="193"/>
        <end position="214"/>
    </location>
</feature>
<keyword evidence="1" id="KW-1133">Transmembrane helix</keyword>
<dbReference type="AlphaFoldDB" id="A0A1I0JC79"/>
<keyword evidence="3" id="KW-1185">Reference proteome</keyword>
<dbReference type="GO" id="GO:0005886">
    <property type="term" value="C:plasma membrane"/>
    <property type="evidence" value="ECO:0007669"/>
    <property type="project" value="TreeGrafter"/>
</dbReference>
<dbReference type="Pfam" id="PF02447">
    <property type="entry name" value="GntP_permease"/>
    <property type="match status" value="1"/>
</dbReference>
<feature type="transmembrane region" description="Helical" evidence="1">
    <location>
        <begin position="116"/>
        <end position="142"/>
    </location>
</feature>
<evidence type="ECO:0000256" key="1">
    <source>
        <dbReference type="SAM" id="Phobius"/>
    </source>
</evidence>
<feature type="transmembrane region" description="Helical" evidence="1">
    <location>
        <begin position="316"/>
        <end position="335"/>
    </location>
</feature>
<dbReference type="EMBL" id="FOIM01000028">
    <property type="protein sequence ID" value="SEU07418.1"/>
    <property type="molecule type" value="Genomic_DNA"/>
</dbReference>
<dbReference type="PANTHER" id="PTHR30354:SF7">
    <property type="entry name" value="BLL7963 PROTEIN"/>
    <property type="match status" value="1"/>
</dbReference>
<name>A0A1I0JC79_9FIRM</name>
<keyword evidence="1" id="KW-0472">Membrane</keyword>
<keyword evidence="1" id="KW-0812">Transmembrane</keyword>
<accession>A0A1I0JC79</accession>
<evidence type="ECO:0000313" key="3">
    <source>
        <dbReference type="Proteomes" id="UP000198508"/>
    </source>
</evidence>
<proteinExistence type="predicted"/>
<feature type="transmembrane region" description="Helical" evidence="1">
    <location>
        <begin position="432"/>
        <end position="459"/>
    </location>
</feature>
<organism evidence="2 3">
    <name type="scientific">Enterocloster lavalensis</name>
    <dbReference type="NCBI Taxonomy" id="460384"/>
    <lineage>
        <taxon>Bacteria</taxon>
        <taxon>Bacillati</taxon>
        <taxon>Bacillota</taxon>
        <taxon>Clostridia</taxon>
        <taxon>Lachnospirales</taxon>
        <taxon>Lachnospiraceae</taxon>
        <taxon>Enterocloster</taxon>
    </lineage>
</organism>
<dbReference type="STRING" id="460384.SAMN05216313_12839"/>
<feature type="transmembrane region" description="Helical" evidence="1">
    <location>
        <begin position="255"/>
        <end position="277"/>
    </location>
</feature>
<dbReference type="InterPro" id="IPR003474">
    <property type="entry name" value="Glcn_transporter"/>
</dbReference>
<dbReference type="PANTHER" id="PTHR30354">
    <property type="entry name" value="GNT FAMILY GLUCONATE TRANSPORTER"/>
    <property type="match status" value="1"/>
</dbReference>
<feature type="transmembrane region" description="Helical" evidence="1">
    <location>
        <begin position="71"/>
        <end position="95"/>
    </location>
</feature>
<feature type="transmembrane region" description="Helical" evidence="1">
    <location>
        <begin position="355"/>
        <end position="376"/>
    </location>
</feature>